<dbReference type="Gene3D" id="3.40.50.720">
    <property type="entry name" value="NAD(P)-binding Rossmann-like Domain"/>
    <property type="match status" value="1"/>
</dbReference>
<dbReference type="EMBL" id="JAWQEG010008069">
    <property type="protein sequence ID" value="KAK3851056.1"/>
    <property type="molecule type" value="Genomic_DNA"/>
</dbReference>
<proteinExistence type="predicted"/>
<organism evidence="1 2">
    <name type="scientific">Petrolisthes cinctipes</name>
    <name type="common">Flat porcelain crab</name>
    <dbReference type="NCBI Taxonomy" id="88211"/>
    <lineage>
        <taxon>Eukaryota</taxon>
        <taxon>Metazoa</taxon>
        <taxon>Ecdysozoa</taxon>
        <taxon>Arthropoda</taxon>
        <taxon>Crustacea</taxon>
        <taxon>Multicrustacea</taxon>
        <taxon>Malacostraca</taxon>
        <taxon>Eumalacostraca</taxon>
        <taxon>Eucarida</taxon>
        <taxon>Decapoda</taxon>
        <taxon>Pleocyemata</taxon>
        <taxon>Anomura</taxon>
        <taxon>Galatheoidea</taxon>
        <taxon>Porcellanidae</taxon>
        <taxon>Petrolisthes</taxon>
    </lineage>
</organism>
<evidence type="ECO:0000313" key="1">
    <source>
        <dbReference type="EMBL" id="KAK3851056.1"/>
    </source>
</evidence>
<dbReference type="SUPFAM" id="SSF51735">
    <property type="entry name" value="NAD(P)-binding Rossmann-fold domains"/>
    <property type="match status" value="1"/>
</dbReference>
<dbReference type="PANTHER" id="PTHR43313:SF36">
    <property type="entry name" value="D-BETA-HYDROXYBUTYRATE DEHYDROGENASE, MITOCHONDRIAL"/>
    <property type="match status" value="1"/>
</dbReference>
<dbReference type="GO" id="GO:0016491">
    <property type="term" value="F:oxidoreductase activity"/>
    <property type="evidence" value="ECO:0007669"/>
    <property type="project" value="TreeGrafter"/>
</dbReference>
<evidence type="ECO:0000313" key="2">
    <source>
        <dbReference type="Proteomes" id="UP001286313"/>
    </source>
</evidence>
<dbReference type="PANTHER" id="PTHR43313">
    <property type="entry name" value="SHORT-CHAIN DEHYDROGENASE/REDUCTASE FAMILY 9C"/>
    <property type="match status" value="1"/>
</dbReference>
<accession>A0AAE1BI01</accession>
<keyword evidence="2" id="KW-1185">Reference proteome</keyword>
<dbReference type="GO" id="GO:0008202">
    <property type="term" value="P:steroid metabolic process"/>
    <property type="evidence" value="ECO:0007669"/>
    <property type="project" value="TreeGrafter"/>
</dbReference>
<dbReference type="InterPro" id="IPR036291">
    <property type="entry name" value="NAD(P)-bd_dom_sf"/>
</dbReference>
<name>A0AAE1BI01_PETCI</name>
<dbReference type="Pfam" id="PF00106">
    <property type="entry name" value="adh_short"/>
    <property type="match status" value="1"/>
</dbReference>
<dbReference type="InterPro" id="IPR002347">
    <property type="entry name" value="SDR_fam"/>
</dbReference>
<dbReference type="AlphaFoldDB" id="A0AAE1BI01"/>
<dbReference type="Proteomes" id="UP001286313">
    <property type="component" value="Unassembled WGS sequence"/>
</dbReference>
<reference evidence="1" key="1">
    <citation type="submission" date="2023-10" db="EMBL/GenBank/DDBJ databases">
        <title>Genome assemblies of two species of porcelain crab, Petrolisthes cinctipes and Petrolisthes manimaculis (Anomura: Porcellanidae).</title>
        <authorList>
            <person name="Angst P."/>
        </authorList>
    </citation>
    <scope>NUCLEOTIDE SEQUENCE</scope>
    <source>
        <strain evidence="1">PB745_01</strain>
        <tissue evidence="1">Gill</tissue>
    </source>
</reference>
<comment type="caution">
    <text evidence="1">The sequence shown here is derived from an EMBL/GenBank/DDBJ whole genome shotgun (WGS) entry which is preliminary data.</text>
</comment>
<protein>
    <submittedName>
        <fullName evidence="1">Uncharacterized protein</fullName>
    </submittedName>
</protein>
<gene>
    <name evidence="1" type="ORF">Pcinc_042265</name>
</gene>
<sequence length="257" mass="29836">MTPVTTTTTTFEVMSQTDLRTRSMTHFVYTLVWPLIDDFLSCFSLGDSSRYTFPGFTAYSMSKHASISFADGLRLEMQKWGISVHTVEPTLYRTHISQEAPIHRALDNYWDSCSDDIKTTYGDEYIKDFKITITQHLNRAKPSEKIAEVIDDMVDAVAGDDPKTRYVPSMVTQIRAKLLSSLPDPLRDHFFLSSQPRTPPAYVTERKRQRILRDPREDTPEYQGRRRLERIFSMPNWAKKEMTPSPTIDNKETKFKF</sequence>